<dbReference type="PANTHER" id="PTHR13390">
    <property type="entry name" value="LIPASE"/>
    <property type="match status" value="1"/>
</dbReference>
<keyword evidence="6" id="KW-1185">Reference proteome</keyword>
<dbReference type="InterPro" id="IPR019363">
    <property type="entry name" value="LDAH"/>
</dbReference>
<evidence type="ECO:0000313" key="5">
    <source>
        <dbReference type="EMBL" id="KAJ8432059.1"/>
    </source>
</evidence>
<dbReference type="EMBL" id="JAKOGI010000641">
    <property type="protein sequence ID" value="KAJ8432059.1"/>
    <property type="molecule type" value="Genomic_DNA"/>
</dbReference>
<comment type="caution">
    <text evidence="5">The sequence shown here is derived from an EMBL/GenBank/DDBJ whole genome shotgun (WGS) entry which is preliminary data.</text>
</comment>
<evidence type="ECO:0000256" key="4">
    <source>
        <dbReference type="ARBA" id="ARBA00022801"/>
    </source>
</evidence>
<comment type="subcellular location">
    <subcellularLocation>
        <location evidence="1">Lipid droplet</location>
    </subcellularLocation>
</comment>
<dbReference type="GO" id="GO:0005811">
    <property type="term" value="C:lipid droplet"/>
    <property type="evidence" value="ECO:0007669"/>
    <property type="project" value="UniProtKB-SubCell"/>
</dbReference>
<dbReference type="PANTHER" id="PTHR13390:SF0">
    <property type="entry name" value="LIPID DROPLET-ASSOCIATED HYDROLASE"/>
    <property type="match status" value="1"/>
</dbReference>
<proteinExistence type="inferred from homology"/>
<dbReference type="Gene3D" id="3.40.50.1820">
    <property type="entry name" value="alpha/beta hydrolase"/>
    <property type="match status" value="1"/>
</dbReference>
<dbReference type="Pfam" id="PF10230">
    <property type="entry name" value="LIDHydrolase"/>
    <property type="match status" value="1"/>
</dbReference>
<dbReference type="SUPFAM" id="SSF53474">
    <property type="entry name" value="alpha/beta-Hydrolases"/>
    <property type="match status" value="1"/>
</dbReference>
<reference evidence="5" key="1">
    <citation type="submission" date="2022-04" db="EMBL/GenBank/DDBJ databases">
        <title>Carnegiea gigantea Genome sequencing and assembly v2.</title>
        <authorList>
            <person name="Copetti D."/>
            <person name="Sanderson M.J."/>
            <person name="Burquez A."/>
            <person name="Wojciechowski M.F."/>
        </authorList>
    </citation>
    <scope>NUCLEOTIDE SEQUENCE</scope>
    <source>
        <strain evidence="5">SGP5-SGP5p</strain>
        <tissue evidence="5">Aerial part</tissue>
    </source>
</reference>
<evidence type="ECO:0000256" key="2">
    <source>
        <dbReference type="ARBA" id="ARBA00008300"/>
    </source>
</evidence>
<dbReference type="Proteomes" id="UP001153076">
    <property type="component" value="Unassembled WGS sequence"/>
</dbReference>
<dbReference type="InterPro" id="IPR029058">
    <property type="entry name" value="AB_hydrolase_fold"/>
</dbReference>
<keyword evidence="4" id="KW-0378">Hydrolase</keyword>
<dbReference type="GO" id="GO:0016298">
    <property type="term" value="F:lipase activity"/>
    <property type="evidence" value="ECO:0007669"/>
    <property type="project" value="InterPro"/>
</dbReference>
<dbReference type="GO" id="GO:0019915">
    <property type="term" value="P:lipid storage"/>
    <property type="evidence" value="ECO:0007669"/>
    <property type="project" value="InterPro"/>
</dbReference>
<accession>A0A9Q1Q875</accession>
<organism evidence="5 6">
    <name type="scientific">Carnegiea gigantea</name>
    <dbReference type="NCBI Taxonomy" id="171969"/>
    <lineage>
        <taxon>Eukaryota</taxon>
        <taxon>Viridiplantae</taxon>
        <taxon>Streptophyta</taxon>
        <taxon>Embryophyta</taxon>
        <taxon>Tracheophyta</taxon>
        <taxon>Spermatophyta</taxon>
        <taxon>Magnoliopsida</taxon>
        <taxon>eudicotyledons</taxon>
        <taxon>Gunneridae</taxon>
        <taxon>Pentapetalae</taxon>
        <taxon>Caryophyllales</taxon>
        <taxon>Cactineae</taxon>
        <taxon>Cactaceae</taxon>
        <taxon>Cactoideae</taxon>
        <taxon>Echinocereeae</taxon>
        <taxon>Carnegiea</taxon>
    </lineage>
</organism>
<dbReference type="AlphaFoldDB" id="A0A9Q1Q875"/>
<protein>
    <submittedName>
        <fullName evidence="5">Uncharacterized protein</fullName>
    </submittedName>
</protein>
<name>A0A9Q1Q875_9CARY</name>
<evidence type="ECO:0000313" key="6">
    <source>
        <dbReference type="Proteomes" id="UP001153076"/>
    </source>
</evidence>
<dbReference type="OrthoDB" id="448051at2759"/>
<comment type="similarity">
    <text evidence="2">Belongs to the AB hydrolase superfamily. LDAH family.</text>
</comment>
<sequence>MFRLLLGTPLARPLLSTSSLFFPSNTFRLKSNERSYKCLQMGIGDTNSESIRKVSFRLCNVSGYMTELLEIQAPNPTLHVLFIPAIGHISHSSKDWEHGRLFSLQEQIEHKIDFIAHELENNNTPVILVGHSIGSHISIEIFKRISHKESHSSLLTSLPPIAVIVDSSGFYLSVIRGLSGFLSSLVSSIVAMLGLIPRWSKFIVKKTLGNSWSPTAVEAACSHLIKYHMMRNMLFMARTEFQMFSDAPDWEFLRAKQDQLAFLFGIDDHWCPLSLFEEVSKEVPDLHLSIEKGGHGHAFSCTEGGSIWVARHVASLIATIF</sequence>
<keyword evidence="3" id="KW-0551">Lipid droplet</keyword>
<evidence type="ECO:0000256" key="1">
    <source>
        <dbReference type="ARBA" id="ARBA00004502"/>
    </source>
</evidence>
<evidence type="ECO:0000256" key="3">
    <source>
        <dbReference type="ARBA" id="ARBA00022677"/>
    </source>
</evidence>
<gene>
    <name evidence="5" type="ORF">Cgig2_016338</name>
</gene>